<evidence type="ECO:0000313" key="7">
    <source>
        <dbReference type="EMBL" id="GMR46821.1"/>
    </source>
</evidence>
<proteinExistence type="predicted"/>
<reference evidence="3" key="2">
    <citation type="submission" date="2023-06" db="EMBL/GenBank/DDBJ databases">
        <title>Genome assembly of Pristionchus species.</title>
        <authorList>
            <person name="Yoshida K."/>
            <person name="Sommer R.J."/>
        </authorList>
    </citation>
    <scope>NUCLEOTIDE SEQUENCE</scope>
    <source>
        <strain evidence="3">RS5460</strain>
    </source>
</reference>
<dbReference type="EMBL" id="BTRK01000004">
    <property type="protein sequence ID" value="GMR46807.1"/>
    <property type="molecule type" value="Genomic_DNA"/>
</dbReference>
<reference evidence="8" key="1">
    <citation type="submission" date="2022-10" db="EMBL/GenBank/DDBJ databases">
        <title>Genome assembly of Pristionchus species.</title>
        <authorList>
            <person name="Yoshida K."/>
            <person name="Sommer R.J."/>
        </authorList>
    </citation>
    <scope>NUCLEOTIDE SEQUENCE [LARGE SCALE GENOMIC DNA]</scope>
    <source>
        <strain evidence="2 8">RS5460</strain>
    </source>
</reference>
<dbReference type="AlphaFoldDB" id="A0AAN5CLY8"/>
<evidence type="ECO:0000313" key="8">
    <source>
        <dbReference type="Proteomes" id="UP001328107"/>
    </source>
</evidence>
<accession>A0AAN5CLY8</accession>
<feature type="non-terminal residue" evidence="3">
    <location>
        <position position="93"/>
    </location>
</feature>
<keyword evidence="8" id="KW-1185">Reference proteome</keyword>
<gene>
    <name evidence="2" type="ORF">PMAYCL1PPCAC_16999</name>
    <name evidence="3" type="ORF">PMAYCL1PPCAC_17002</name>
    <name evidence="4" type="ORF">PMAYCL1PPCAC_17005</name>
    <name evidence="5" type="ORF">PMAYCL1PPCAC_17009</name>
    <name evidence="6" type="ORF">PMAYCL1PPCAC_17012</name>
    <name evidence="7" type="ORF">PMAYCL1PPCAC_17016</name>
</gene>
<evidence type="ECO:0000313" key="4">
    <source>
        <dbReference type="EMBL" id="GMR46810.1"/>
    </source>
</evidence>
<dbReference type="EMBL" id="BTRK01000004">
    <property type="protein sequence ID" value="GMR46821.1"/>
    <property type="molecule type" value="Genomic_DNA"/>
</dbReference>
<evidence type="ECO:0000313" key="2">
    <source>
        <dbReference type="EMBL" id="GMR46804.1"/>
    </source>
</evidence>
<dbReference type="EMBL" id="BTRK01000004">
    <property type="protein sequence ID" value="GMR46814.1"/>
    <property type="molecule type" value="Genomic_DNA"/>
</dbReference>
<dbReference type="EMBL" id="BTRK01000004">
    <property type="protein sequence ID" value="GMR46817.1"/>
    <property type="molecule type" value="Genomic_DNA"/>
</dbReference>
<protein>
    <submittedName>
        <fullName evidence="3">Uncharacterized protein</fullName>
    </submittedName>
</protein>
<keyword evidence="1" id="KW-0175">Coiled coil</keyword>
<evidence type="ECO:0000256" key="1">
    <source>
        <dbReference type="SAM" id="Coils"/>
    </source>
</evidence>
<dbReference type="EMBL" id="BTRK01000004">
    <property type="protein sequence ID" value="GMR46804.1"/>
    <property type="molecule type" value="Genomic_DNA"/>
</dbReference>
<sequence length="93" mass="10751">QERVIRAFLSIVTMSTVIHSINDDFILPENVTSTDSQRTLDKPLKADSNATLQEDLKRLEDKRHALLEHSQTITEEFQQKYPDLEAAELVERE</sequence>
<feature type="non-terminal residue" evidence="3">
    <location>
        <position position="1"/>
    </location>
</feature>
<dbReference type="Proteomes" id="UP001328107">
    <property type="component" value="Unassembled WGS sequence"/>
</dbReference>
<evidence type="ECO:0000313" key="5">
    <source>
        <dbReference type="EMBL" id="GMR46814.1"/>
    </source>
</evidence>
<comment type="caution">
    <text evidence="3">The sequence shown here is derived from an EMBL/GenBank/DDBJ whole genome shotgun (WGS) entry which is preliminary data.</text>
</comment>
<dbReference type="EMBL" id="BTRK01000004">
    <property type="protein sequence ID" value="GMR46810.1"/>
    <property type="molecule type" value="Genomic_DNA"/>
</dbReference>
<name>A0AAN5CLY8_9BILA</name>
<feature type="coiled-coil region" evidence="1">
    <location>
        <begin position="49"/>
        <end position="76"/>
    </location>
</feature>
<evidence type="ECO:0000313" key="3">
    <source>
        <dbReference type="EMBL" id="GMR46807.1"/>
    </source>
</evidence>
<evidence type="ECO:0000313" key="6">
    <source>
        <dbReference type="EMBL" id="GMR46817.1"/>
    </source>
</evidence>
<organism evidence="3 8">
    <name type="scientific">Pristionchus mayeri</name>
    <dbReference type="NCBI Taxonomy" id="1317129"/>
    <lineage>
        <taxon>Eukaryota</taxon>
        <taxon>Metazoa</taxon>
        <taxon>Ecdysozoa</taxon>
        <taxon>Nematoda</taxon>
        <taxon>Chromadorea</taxon>
        <taxon>Rhabditida</taxon>
        <taxon>Rhabditina</taxon>
        <taxon>Diplogasteromorpha</taxon>
        <taxon>Diplogasteroidea</taxon>
        <taxon>Neodiplogasteridae</taxon>
        <taxon>Pristionchus</taxon>
    </lineage>
</organism>